<dbReference type="GO" id="GO:0031267">
    <property type="term" value="F:small GTPase binding"/>
    <property type="evidence" value="ECO:0007669"/>
    <property type="project" value="TreeGrafter"/>
</dbReference>
<dbReference type="PANTHER" id="PTHR45653">
    <property type="entry name" value="DEDICATOR OF CYTOKINESIS"/>
    <property type="match status" value="1"/>
</dbReference>
<dbReference type="GO" id="GO:0005085">
    <property type="term" value="F:guanyl-nucleotide exchange factor activity"/>
    <property type="evidence" value="ECO:0007669"/>
    <property type="project" value="UniProtKB-KW"/>
</dbReference>
<dbReference type="GO" id="GO:0005886">
    <property type="term" value="C:plasma membrane"/>
    <property type="evidence" value="ECO:0007669"/>
    <property type="project" value="TreeGrafter"/>
</dbReference>
<dbReference type="Pfam" id="PF06920">
    <property type="entry name" value="DHR-2_Lobe_A"/>
    <property type="match status" value="1"/>
</dbReference>
<dbReference type="InterPro" id="IPR043161">
    <property type="entry name" value="DOCK_C_lobe_A"/>
</dbReference>
<feature type="non-terminal residue" evidence="4">
    <location>
        <position position="1"/>
    </location>
</feature>
<dbReference type="EMBL" id="MUJZ01042444">
    <property type="protein sequence ID" value="OTF75347.1"/>
    <property type="molecule type" value="Genomic_DNA"/>
</dbReference>
<dbReference type="GO" id="GO:0007520">
    <property type="term" value="P:myoblast fusion"/>
    <property type="evidence" value="ECO:0007669"/>
    <property type="project" value="TreeGrafter"/>
</dbReference>
<feature type="domain" description="DOCKER" evidence="3">
    <location>
        <begin position="1"/>
        <end position="371"/>
    </location>
</feature>
<proteinExistence type="inferred from homology"/>
<organism evidence="4 5">
    <name type="scientific">Euroglyphus maynei</name>
    <name type="common">Mayne's house dust mite</name>
    <dbReference type="NCBI Taxonomy" id="6958"/>
    <lineage>
        <taxon>Eukaryota</taxon>
        <taxon>Metazoa</taxon>
        <taxon>Ecdysozoa</taxon>
        <taxon>Arthropoda</taxon>
        <taxon>Chelicerata</taxon>
        <taxon>Arachnida</taxon>
        <taxon>Acari</taxon>
        <taxon>Acariformes</taxon>
        <taxon>Sarcoptiformes</taxon>
        <taxon>Astigmata</taxon>
        <taxon>Psoroptidia</taxon>
        <taxon>Analgoidea</taxon>
        <taxon>Pyroglyphidae</taxon>
        <taxon>Pyroglyphinae</taxon>
        <taxon>Euroglyphus</taxon>
    </lineage>
</organism>
<evidence type="ECO:0000313" key="4">
    <source>
        <dbReference type="EMBL" id="OTF75347.1"/>
    </source>
</evidence>
<comment type="similarity">
    <text evidence="2">Belongs to the DOCK family.</text>
</comment>
<dbReference type="InterPro" id="IPR043162">
    <property type="entry name" value="DOCK_C_lobe_C"/>
</dbReference>
<evidence type="ECO:0000256" key="2">
    <source>
        <dbReference type="PROSITE-ProRule" id="PRU00984"/>
    </source>
</evidence>
<dbReference type="Pfam" id="PF20421">
    <property type="entry name" value="DHR-2_Lobe_C"/>
    <property type="match status" value="1"/>
</dbReference>
<dbReference type="AlphaFoldDB" id="A0A1Y3B589"/>
<dbReference type="GO" id="GO:0007264">
    <property type="term" value="P:small GTPase-mediated signal transduction"/>
    <property type="evidence" value="ECO:0007669"/>
    <property type="project" value="InterPro"/>
</dbReference>
<evidence type="ECO:0000259" key="3">
    <source>
        <dbReference type="PROSITE" id="PS51651"/>
    </source>
</evidence>
<dbReference type="GO" id="GO:0016477">
    <property type="term" value="P:cell migration"/>
    <property type="evidence" value="ECO:0007669"/>
    <property type="project" value="TreeGrafter"/>
</dbReference>
<dbReference type="Gene3D" id="1.25.40.410">
    <property type="match status" value="1"/>
</dbReference>
<evidence type="ECO:0000256" key="1">
    <source>
        <dbReference type="ARBA" id="ARBA00022658"/>
    </source>
</evidence>
<evidence type="ECO:0000313" key="5">
    <source>
        <dbReference type="Proteomes" id="UP000194236"/>
    </source>
</evidence>
<dbReference type="PROSITE" id="PS51651">
    <property type="entry name" value="DOCKER"/>
    <property type="match status" value="1"/>
</dbReference>
<accession>A0A1Y3B589</accession>
<gene>
    <name evidence="4" type="ORF">BLA29_005040</name>
</gene>
<dbReference type="OrthoDB" id="18896at2759"/>
<sequence length="428" mass="51279">RNERFNIYNSHRELKEKLYFEIIENFNKGQLWEAGIVYCKELIQQYENEIFDYVKLSSLFEKMALFYKLIISSVRIEPEYFHVTYYGKGFPSFFRNKSFIYRGKSYERLFEFTKRLQNQFPQARLLDKLDLQESELVDQDDQNLSIYRVDPQVSDEVNNKFLRTLVDERIIKYYQYNEINHFTFSRKLIKDDDPSRPASNEFACMWIERSEYRTAFPLPGILYRSEIIEKYTYQLNPLKNAIDTMEKMNTKTRMIIYRYLLDDDNTHPLHNLLMHIKGIVSSDVQGGVSKYEEAFFDDQQSDDDYDKEDLERLRKLIVDQIPLLDLAIKIADQKQRQHLVNQSMDGLYQYIVESFEKMRIDVRCKYGDIYHSDLPIDMQKIIENHYKMQRLAISMSGSPQIISTASEHRNSIDGTMYVIIELKFFLLD</sequence>
<comment type="caution">
    <text evidence="4">The sequence shown here is derived from an EMBL/GenBank/DDBJ whole genome shotgun (WGS) entry which is preliminary data.</text>
</comment>
<dbReference type="InterPro" id="IPR026791">
    <property type="entry name" value="DOCK"/>
</dbReference>
<name>A0A1Y3B589_EURMA</name>
<keyword evidence="5" id="KW-1185">Reference proteome</keyword>
<reference evidence="4 5" key="1">
    <citation type="submission" date="2017-03" db="EMBL/GenBank/DDBJ databases">
        <title>Genome Survey of Euroglyphus maynei.</title>
        <authorList>
            <person name="Arlian L.G."/>
            <person name="Morgan M.S."/>
            <person name="Rider S.D."/>
        </authorList>
    </citation>
    <scope>NUCLEOTIDE SEQUENCE [LARGE SCALE GENOMIC DNA]</scope>
    <source>
        <strain evidence="4">Arlian Lab</strain>
        <tissue evidence="4">Whole body</tissue>
    </source>
</reference>
<dbReference type="GO" id="GO:0005737">
    <property type="term" value="C:cytoplasm"/>
    <property type="evidence" value="ECO:0007669"/>
    <property type="project" value="TreeGrafter"/>
</dbReference>
<protein>
    <submittedName>
        <fullName evidence="4">Dedicator of cytokinesis protein 1-like protein</fullName>
    </submittedName>
</protein>
<dbReference type="InterPro" id="IPR027357">
    <property type="entry name" value="DOCKER_dom"/>
</dbReference>
<dbReference type="Gene3D" id="1.20.58.740">
    <property type="match status" value="1"/>
</dbReference>
<dbReference type="InterPro" id="IPR046773">
    <property type="entry name" value="DOCKER_Lobe_C"/>
</dbReference>
<dbReference type="Proteomes" id="UP000194236">
    <property type="component" value="Unassembled WGS sequence"/>
</dbReference>
<dbReference type="InterPro" id="IPR046769">
    <property type="entry name" value="DOCKER_Lobe_A"/>
</dbReference>
<keyword evidence="1" id="KW-0344">Guanine-nucleotide releasing factor</keyword>
<dbReference type="PANTHER" id="PTHR45653:SF10">
    <property type="entry name" value="MYOBLAST CITY, ISOFORM B"/>
    <property type="match status" value="1"/>
</dbReference>